<accession>A0A840R553</accession>
<keyword evidence="2" id="KW-1185">Reference proteome</keyword>
<protein>
    <submittedName>
        <fullName evidence="1">Uncharacterized protein</fullName>
    </submittedName>
</protein>
<dbReference type="Proteomes" id="UP000536640">
    <property type="component" value="Unassembled WGS sequence"/>
</dbReference>
<comment type="caution">
    <text evidence="1">The sequence shown here is derived from an EMBL/GenBank/DDBJ whole genome shotgun (WGS) entry which is preliminary data.</text>
</comment>
<reference evidence="1 2" key="1">
    <citation type="submission" date="2020-08" db="EMBL/GenBank/DDBJ databases">
        <title>Genomic Encyclopedia of Type Strains, Phase IV (KMG-IV): sequencing the most valuable type-strain genomes for metagenomic binning, comparative biology and taxonomic classification.</title>
        <authorList>
            <person name="Goeker M."/>
        </authorList>
    </citation>
    <scope>NUCLEOTIDE SEQUENCE [LARGE SCALE GENOMIC DNA]</scope>
    <source>
        <strain evidence="1 2">DSM 25701</strain>
    </source>
</reference>
<evidence type="ECO:0000313" key="2">
    <source>
        <dbReference type="Proteomes" id="UP000536640"/>
    </source>
</evidence>
<organism evidence="1 2">
    <name type="scientific">Zhongshania antarctica</name>
    <dbReference type="NCBI Taxonomy" id="641702"/>
    <lineage>
        <taxon>Bacteria</taxon>
        <taxon>Pseudomonadati</taxon>
        <taxon>Pseudomonadota</taxon>
        <taxon>Gammaproteobacteria</taxon>
        <taxon>Cellvibrionales</taxon>
        <taxon>Spongiibacteraceae</taxon>
        <taxon>Zhongshania</taxon>
    </lineage>
</organism>
<gene>
    <name evidence="1" type="ORF">HNQ57_002594</name>
</gene>
<evidence type="ECO:0000313" key="1">
    <source>
        <dbReference type="EMBL" id="MBB5188315.1"/>
    </source>
</evidence>
<dbReference type="EMBL" id="JACHHW010000006">
    <property type="protein sequence ID" value="MBB5188315.1"/>
    <property type="molecule type" value="Genomic_DNA"/>
</dbReference>
<sequence>MKLNKAALLPRKERAIEDAFTGVPAAKTDVLSFLRK</sequence>
<dbReference type="AlphaFoldDB" id="A0A840R553"/>
<proteinExistence type="predicted"/>
<name>A0A840R553_9GAMM</name>